<keyword evidence="1" id="KW-0805">Transcription regulation</keyword>
<feature type="domain" description="HTH gntR-type" evidence="5">
    <location>
        <begin position="38"/>
        <end position="105"/>
    </location>
</feature>
<dbReference type="Pfam" id="PF00392">
    <property type="entry name" value="GntR"/>
    <property type="match status" value="1"/>
</dbReference>
<organism evidence="6 7">
    <name type="scientific">Variibacter gotjawalensis</name>
    <dbReference type="NCBI Taxonomy" id="1333996"/>
    <lineage>
        <taxon>Bacteria</taxon>
        <taxon>Pseudomonadati</taxon>
        <taxon>Pseudomonadota</taxon>
        <taxon>Alphaproteobacteria</taxon>
        <taxon>Hyphomicrobiales</taxon>
        <taxon>Nitrobacteraceae</taxon>
        <taxon>Variibacter</taxon>
    </lineage>
</organism>
<protein>
    <submittedName>
        <fullName evidence="6">HTH-type transcriptional repressor CsiR</fullName>
    </submittedName>
</protein>
<feature type="region of interest" description="Disordered" evidence="4">
    <location>
        <begin position="1"/>
        <end position="29"/>
    </location>
</feature>
<dbReference type="SMART" id="SM00345">
    <property type="entry name" value="HTH_GNTR"/>
    <property type="match status" value="1"/>
</dbReference>
<feature type="compositionally biased region" description="Low complexity" evidence="4">
    <location>
        <begin position="14"/>
        <end position="29"/>
    </location>
</feature>
<accession>A0A0S3PZJ7</accession>
<name>A0A0S3PZJ7_9BRAD</name>
<dbReference type="SMART" id="SM00895">
    <property type="entry name" value="FCD"/>
    <property type="match status" value="1"/>
</dbReference>
<dbReference type="SUPFAM" id="SSF48008">
    <property type="entry name" value="GntR ligand-binding domain-like"/>
    <property type="match status" value="1"/>
</dbReference>
<evidence type="ECO:0000313" key="7">
    <source>
        <dbReference type="Proteomes" id="UP000236884"/>
    </source>
</evidence>
<gene>
    <name evidence="6" type="primary">csiR_3</name>
    <name evidence="6" type="ORF">GJW-30_1_03896</name>
</gene>
<evidence type="ECO:0000256" key="4">
    <source>
        <dbReference type="SAM" id="MobiDB-lite"/>
    </source>
</evidence>
<keyword evidence="2" id="KW-0238">DNA-binding</keyword>
<keyword evidence="3" id="KW-0804">Transcription</keyword>
<dbReference type="InterPro" id="IPR008920">
    <property type="entry name" value="TF_FadR/GntR_C"/>
</dbReference>
<dbReference type="Gene3D" id="1.10.10.10">
    <property type="entry name" value="Winged helix-like DNA-binding domain superfamily/Winged helix DNA-binding domain"/>
    <property type="match status" value="1"/>
</dbReference>
<proteinExistence type="predicted"/>
<dbReference type="Pfam" id="PF07729">
    <property type="entry name" value="FCD"/>
    <property type="match status" value="1"/>
</dbReference>
<dbReference type="PROSITE" id="PS50949">
    <property type="entry name" value="HTH_GNTR"/>
    <property type="match status" value="1"/>
</dbReference>
<sequence length="247" mass="27286">MVQSLTDKPKPQRSAVVPPKAASSPPKAANGLAVASASTLTDRAYREIEEAIVTLRLKPGDILSEQMLAAATGIGRTPIREALQRLAIEGLVTILPRKGILVSEINPRSQLLVFEVRRELERMLCRNGADRATKEQRAQALQIAKSIERAAQQNDDMAFMRLDRELNQLILDVGHNEYATRALKLTQGLSRRFWYQHYRVAADLPLCARLHAAQSRAIGEGNSKGAAEATDKLMDYMESFARATVTV</sequence>
<evidence type="ECO:0000259" key="5">
    <source>
        <dbReference type="PROSITE" id="PS50949"/>
    </source>
</evidence>
<evidence type="ECO:0000256" key="1">
    <source>
        <dbReference type="ARBA" id="ARBA00023015"/>
    </source>
</evidence>
<evidence type="ECO:0000256" key="2">
    <source>
        <dbReference type="ARBA" id="ARBA00023125"/>
    </source>
</evidence>
<dbReference type="InterPro" id="IPR036390">
    <property type="entry name" value="WH_DNA-bd_sf"/>
</dbReference>
<dbReference type="PANTHER" id="PTHR43537">
    <property type="entry name" value="TRANSCRIPTIONAL REGULATOR, GNTR FAMILY"/>
    <property type="match status" value="1"/>
</dbReference>
<reference evidence="6 7" key="1">
    <citation type="submission" date="2015-08" db="EMBL/GenBank/DDBJ databases">
        <title>Investigation of the bacterial diversity of lava forest soil.</title>
        <authorList>
            <person name="Lee J.S."/>
        </authorList>
    </citation>
    <scope>NUCLEOTIDE SEQUENCE [LARGE SCALE GENOMIC DNA]</scope>
    <source>
        <strain evidence="6 7">GJW-30</strain>
    </source>
</reference>
<dbReference type="GO" id="GO:0003700">
    <property type="term" value="F:DNA-binding transcription factor activity"/>
    <property type="evidence" value="ECO:0007669"/>
    <property type="project" value="InterPro"/>
</dbReference>
<dbReference type="SUPFAM" id="SSF46785">
    <property type="entry name" value="Winged helix' DNA-binding domain"/>
    <property type="match status" value="1"/>
</dbReference>
<dbReference type="InterPro" id="IPR000524">
    <property type="entry name" value="Tscrpt_reg_HTH_GntR"/>
</dbReference>
<dbReference type="InterPro" id="IPR036388">
    <property type="entry name" value="WH-like_DNA-bd_sf"/>
</dbReference>
<dbReference type="PANTHER" id="PTHR43537:SF45">
    <property type="entry name" value="GNTR FAMILY REGULATORY PROTEIN"/>
    <property type="match status" value="1"/>
</dbReference>
<dbReference type="OrthoDB" id="9806293at2"/>
<evidence type="ECO:0000313" key="6">
    <source>
        <dbReference type="EMBL" id="BAT61339.1"/>
    </source>
</evidence>
<dbReference type="GO" id="GO:0003677">
    <property type="term" value="F:DNA binding"/>
    <property type="evidence" value="ECO:0007669"/>
    <property type="project" value="UniProtKB-KW"/>
</dbReference>
<dbReference type="EMBL" id="AP014946">
    <property type="protein sequence ID" value="BAT61339.1"/>
    <property type="molecule type" value="Genomic_DNA"/>
</dbReference>
<dbReference type="Proteomes" id="UP000236884">
    <property type="component" value="Chromosome"/>
</dbReference>
<dbReference type="PRINTS" id="PR00035">
    <property type="entry name" value="HTHGNTR"/>
</dbReference>
<dbReference type="RefSeq" id="WP_096358049.1">
    <property type="nucleotide sequence ID" value="NZ_AP014946.1"/>
</dbReference>
<keyword evidence="7" id="KW-1185">Reference proteome</keyword>
<dbReference type="AlphaFoldDB" id="A0A0S3PZJ7"/>
<dbReference type="CDD" id="cd07377">
    <property type="entry name" value="WHTH_GntR"/>
    <property type="match status" value="1"/>
</dbReference>
<dbReference type="InterPro" id="IPR011711">
    <property type="entry name" value="GntR_C"/>
</dbReference>
<dbReference type="Gene3D" id="1.20.120.530">
    <property type="entry name" value="GntR ligand-binding domain-like"/>
    <property type="match status" value="1"/>
</dbReference>
<dbReference type="KEGG" id="vgo:GJW-30_1_03896"/>
<evidence type="ECO:0000256" key="3">
    <source>
        <dbReference type="ARBA" id="ARBA00023163"/>
    </source>
</evidence>